<dbReference type="FunFam" id="3.40.50.1970:FF:000002">
    <property type="entry name" value="Aldehyde-alcohol dehydrogenase"/>
    <property type="match status" value="1"/>
</dbReference>
<name>A0A1Z2SHQ5_VIBGA</name>
<dbReference type="PANTHER" id="PTHR11496">
    <property type="entry name" value="ALCOHOL DEHYDROGENASE"/>
    <property type="match status" value="1"/>
</dbReference>
<comment type="similarity">
    <text evidence="7 12">In the N-terminal section; belongs to the aldehyde dehydrogenase family.</text>
</comment>
<dbReference type="Gene3D" id="3.40.309.10">
    <property type="entry name" value="Aldehyde Dehydrogenase, Chain A, domain 2"/>
    <property type="match status" value="1"/>
</dbReference>
<dbReference type="AlphaFoldDB" id="A0A1Z2SHQ5"/>
<keyword evidence="3 12" id="KW-0560">Oxidoreductase</keyword>
<evidence type="ECO:0000256" key="12">
    <source>
        <dbReference type="PIRNR" id="PIRNR000111"/>
    </source>
</evidence>
<dbReference type="GO" id="GO:0004022">
    <property type="term" value="F:alcohol dehydrogenase (NAD+) activity"/>
    <property type="evidence" value="ECO:0007669"/>
    <property type="project" value="UniProtKB-UniRule"/>
</dbReference>
<evidence type="ECO:0000256" key="5">
    <source>
        <dbReference type="ARBA" id="ARBA00023027"/>
    </source>
</evidence>
<dbReference type="InterPro" id="IPR018211">
    <property type="entry name" value="ADH_Fe_CS"/>
</dbReference>
<feature type="domain" description="Aldehyde dehydrogenase" evidence="14">
    <location>
        <begin position="5"/>
        <end position="402"/>
    </location>
</feature>
<evidence type="ECO:0000256" key="7">
    <source>
        <dbReference type="ARBA" id="ARBA00035641"/>
    </source>
</evidence>
<dbReference type="GO" id="GO:0006066">
    <property type="term" value="P:alcohol metabolic process"/>
    <property type="evidence" value="ECO:0007669"/>
    <property type="project" value="InterPro"/>
</dbReference>
<dbReference type="GO" id="GO:0046872">
    <property type="term" value="F:metal ion binding"/>
    <property type="evidence" value="ECO:0007669"/>
    <property type="project" value="UniProtKB-KW"/>
</dbReference>
<dbReference type="InterPro" id="IPR016162">
    <property type="entry name" value="Ald_DH_N"/>
</dbReference>
<dbReference type="InterPro" id="IPR012079">
    <property type="entry name" value="Bifunc_Ald-ADH"/>
</dbReference>
<dbReference type="Gene3D" id="3.40.605.10">
    <property type="entry name" value="Aldehyde Dehydrogenase, Chain A, domain 1"/>
    <property type="match status" value="1"/>
</dbReference>
<dbReference type="FunFam" id="1.20.1090.10:FF:000001">
    <property type="entry name" value="Aldehyde-alcohol dehydrogenase"/>
    <property type="match status" value="1"/>
</dbReference>
<evidence type="ECO:0000256" key="1">
    <source>
        <dbReference type="ARBA" id="ARBA00001954"/>
    </source>
</evidence>
<feature type="domain" description="Alcohol dehydrogenase iron-type/glycerol dehydrogenase GldA" evidence="15">
    <location>
        <begin position="458"/>
        <end position="634"/>
    </location>
</feature>
<dbReference type="Pfam" id="PF00465">
    <property type="entry name" value="Fe-ADH"/>
    <property type="match status" value="1"/>
</dbReference>
<dbReference type="NCBIfam" id="NF010378">
    <property type="entry name" value="PRK13805.1"/>
    <property type="match status" value="1"/>
</dbReference>
<evidence type="ECO:0000256" key="13">
    <source>
        <dbReference type="SAM" id="MobiDB-lite"/>
    </source>
</evidence>
<comment type="similarity">
    <text evidence="8 12">In the C-terminal section; belongs to the iron-containing alcohol dehydrogenase family.</text>
</comment>
<accession>A0A1Z2SHQ5</accession>
<keyword evidence="2" id="KW-0479">Metal-binding</keyword>
<keyword evidence="4" id="KW-0408">Iron</keyword>
<evidence type="ECO:0000256" key="11">
    <source>
        <dbReference type="ARBA" id="ARBA00052811"/>
    </source>
</evidence>
<comment type="cofactor">
    <cofactor evidence="1">
        <name>Fe(2+)</name>
        <dbReference type="ChEBI" id="CHEBI:29033"/>
    </cofactor>
</comment>
<dbReference type="PROSITE" id="PS00913">
    <property type="entry name" value="ADH_IRON_1"/>
    <property type="match status" value="1"/>
</dbReference>
<evidence type="ECO:0000256" key="10">
    <source>
        <dbReference type="ARBA" id="ARBA00052487"/>
    </source>
</evidence>
<evidence type="ECO:0000259" key="15">
    <source>
        <dbReference type="Pfam" id="PF00465"/>
    </source>
</evidence>
<dbReference type="FunFam" id="3.40.309.10:FF:000007">
    <property type="entry name" value="Aldehyde-alcohol dehydrogenase"/>
    <property type="match status" value="1"/>
</dbReference>
<feature type="domain" description="Fe-containing alcohol dehydrogenase-like C-terminal" evidence="16">
    <location>
        <begin position="646"/>
        <end position="860"/>
    </location>
</feature>
<dbReference type="EMBL" id="CP018835">
    <property type="protein sequence ID" value="ASA56719.1"/>
    <property type="molecule type" value="Genomic_DNA"/>
</dbReference>
<evidence type="ECO:0000256" key="9">
    <source>
        <dbReference type="ARBA" id="ARBA00049243"/>
    </source>
</evidence>
<evidence type="ECO:0000256" key="2">
    <source>
        <dbReference type="ARBA" id="ARBA00022723"/>
    </source>
</evidence>
<evidence type="ECO:0000256" key="4">
    <source>
        <dbReference type="ARBA" id="ARBA00023004"/>
    </source>
</evidence>
<comment type="catalytic activity">
    <reaction evidence="11">
        <text>ethanol + NAD(+) = acetaldehyde + NADH + H(+)</text>
        <dbReference type="Rhea" id="RHEA:25290"/>
        <dbReference type="ChEBI" id="CHEBI:15343"/>
        <dbReference type="ChEBI" id="CHEBI:15378"/>
        <dbReference type="ChEBI" id="CHEBI:16236"/>
        <dbReference type="ChEBI" id="CHEBI:57540"/>
        <dbReference type="ChEBI" id="CHEBI:57945"/>
        <dbReference type="EC" id="1.1.1.1"/>
    </reaction>
    <physiologicalReaction direction="right-to-left" evidence="11">
        <dbReference type="Rhea" id="RHEA:25292"/>
    </physiologicalReaction>
</comment>
<dbReference type="PROSITE" id="PS00060">
    <property type="entry name" value="ADH_IRON_2"/>
    <property type="match status" value="1"/>
</dbReference>
<dbReference type="PIRSF" id="PIRSF000111">
    <property type="entry name" value="ALDH_ADH"/>
    <property type="match status" value="1"/>
</dbReference>
<evidence type="ECO:0000313" key="17">
    <source>
        <dbReference type="EMBL" id="ASA56719.1"/>
    </source>
</evidence>
<dbReference type="InterPro" id="IPR016161">
    <property type="entry name" value="Ald_DH/histidinol_DH"/>
</dbReference>
<evidence type="ECO:0000313" key="18">
    <source>
        <dbReference type="Proteomes" id="UP000196708"/>
    </source>
</evidence>
<dbReference type="FunFam" id="3.40.605.10:FF:000008">
    <property type="entry name" value="Aldehyde-alcohol dehydrogenase"/>
    <property type="match status" value="1"/>
</dbReference>
<protein>
    <recommendedName>
        <fullName evidence="12">Aldehyde-alcohol dehydrogenase</fullName>
    </recommendedName>
</protein>
<evidence type="ECO:0000259" key="14">
    <source>
        <dbReference type="Pfam" id="PF00171"/>
    </source>
</evidence>
<dbReference type="RefSeq" id="WP_088134347.1">
    <property type="nucleotide sequence ID" value="NZ_CP018835.1"/>
</dbReference>
<evidence type="ECO:0000256" key="6">
    <source>
        <dbReference type="ARBA" id="ARBA00023268"/>
    </source>
</evidence>
<gene>
    <name evidence="17" type="ORF">BSQ33_14160</name>
</gene>
<dbReference type="InterPro" id="IPR056798">
    <property type="entry name" value="ADH_Fe_C"/>
</dbReference>
<dbReference type="InterPro" id="IPR016163">
    <property type="entry name" value="Ald_DH_C"/>
</dbReference>
<dbReference type="Gene3D" id="1.20.1090.10">
    <property type="entry name" value="Dehydroquinate synthase-like - alpha domain"/>
    <property type="match status" value="1"/>
</dbReference>
<dbReference type="CDD" id="cd07122">
    <property type="entry name" value="ALDH_F20_ACDH"/>
    <property type="match status" value="1"/>
</dbReference>
<dbReference type="InterPro" id="IPR001670">
    <property type="entry name" value="ADH_Fe/GldA"/>
</dbReference>
<keyword evidence="5" id="KW-0520">NAD</keyword>
<organism evidence="17 18">
    <name type="scientific">Vibrio gazogenes</name>
    <dbReference type="NCBI Taxonomy" id="687"/>
    <lineage>
        <taxon>Bacteria</taxon>
        <taxon>Pseudomonadati</taxon>
        <taxon>Pseudomonadota</taxon>
        <taxon>Gammaproteobacteria</taxon>
        <taxon>Vibrionales</taxon>
        <taxon>Vibrionaceae</taxon>
        <taxon>Vibrio</taxon>
    </lineage>
</organism>
<dbReference type="CDD" id="cd08178">
    <property type="entry name" value="AAD_C"/>
    <property type="match status" value="1"/>
</dbReference>
<dbReference type="InterPro" id="IPR015590">
    <property type="entry name" value="Aldehyde_DH_dom"/>
</dbReference>
<dbReference type="InterPro" id="IPR039697">
    <property type="entry name" value="Alcohol_dehydrogenase_Fe"/>
</dbReference>
<sequence>MPVTNMAELNALVARVQAAQAEFATYSQEQVDKIFRAASLAANQARIPLAQQAVVESGMGIVEDKVIKNHFASEYIYNKYKDDKTCGVLEEDENMGTMTIAEPVGIICGIVPTTNPTSTAIFKSLISLKTRNGIIFSPHPRAKNSTNDAAKLVLDAAVAAGAPKDIIGWIDQPSVELSNALMKHEGIALILATGGPGMVKAAYSSGKPAIGVGAGNVPVVIDETADIKRAVASVLMSKTFDNGVVCASEQAVIVMDEVYDEVKERFATHKAHVLSKSDADKVRKVLLIDGALNAKIVGQPATAIAEMAGVSVPADTKILVGEGIGEVSYDDEFAHEKLSPTLGMFRASSFENAVDQAVKMVEIGGIGHTSGLYTNQDVNKDRIRYFGDRLKTARILVNIPTTHGGIGDLYNFNVAPSLTLGCGSWGGNSISENVGPKHLINKKIVAKRAENMLWHKLPKSIYFRRGSLPIALGDLEGKKRAFLVTDRFLFNNGYADDVVSLLKAQGMEVQTFFDVEADPTLSVVEKGAAQMASYQPDVILALGGGSPMDAAKIMWVMYEHPETHFAELAMRFMDIRKRIYKFPKMGQKAELVCITTTSGTGSEVTPFAVVTDDKTGAKYPLADYELTPNMAIVDANLVMNMPKSLTAFGGYDAVTHALEAYVSVLANEYSDGQALQALKMLKEYLPSSYANGANDPIAREKVHNAATIAGIAFANAFLGVCHSMAHKLGAEFHVPHGLANALLIANVVRYNANDNPTKQTAFSQYDRPQARRRYAEIADHLGLSQAGDRTAQKIERLLGWLEELKHNLDIPLSIQSAGINEADFLAKLDELSVQAFDDQCTGANPRYPLISELKEVLLASYYGRAYVEGETVEGTTVIKKKADQEAAAETPKKRTAKKEKSEA</sequence>
<dbReference type="KEGG" id="vga:BSQ33_14160"/>
<dbReference type="OrthoDB" id="9815791at2"/>
<dbReference type="GO" id="GO:0015976">
    <property type="term" value="P:carbon utilization"/>
    <property type="evidence" value="ECO:0007669"/>
    <property type="project" value="InterPro"/>
</dbReference>
<dbReference type="Pfam" id="PF00171">
    <property type="entry name" value="Aldedh"/>
    <property type="match status" value="1"/>
</dbReference>
<comment type="catalytic activity">
    <reaction evidence="10">
        <text>acetaldehyde + NAD(+) + CoA = acetyl-CoA + NADH + H(+)</text>
        <dbReference type="Rhea" id="RHEA:23288"/>
        <dbReference type="ChEBI" id="CHEBI:15343"/>
        <dbReference type="ChEBI" id="CHEBI:15378"/>
        <dbReference type="ChEBI" id="CHEBI:57287"/>
        <dbReference type="ChEBI" id="CHEBI:57288"/>
        <dbReference type="ChEBI" id="CHEBI:57540"/>
        <dbReference type="ChEBI" id="CHEBI:57945"/>
        <dbReference type="EC" id="1.2.1.10"/>
    </reaction>
    <physiologicalReaction direction="right-to-left" evidence="10">
        <dbReference type="Rhea" id="RHEA:23290"/>
    </physiologicalReaction>
</comment>
<dbReference type="SUPFAM" id="SSF53720">
    <property type="entry name" value="ALDH-like"/>
    <property type="match status" value="1"/>
</dbReference>
<dbReference type="Proteomes" id="UP000196708">
    <property type="component" value="Chromosome 1"/>
</dbReference>
<dbReference type="GO" id="GO:0008774">
    <property type="term" value="F:acetaldehyde dehydrogenase (acetylating) activity"/>
    <property type="evidence" value="ECO:0007669"/>
    <property type="project" value="UniProtKB-UniRule"/>
</dbReference>
<feature type="region of interest" description="Disordered" evidence="13">
    <location>
        <begin position="880"/>
        <end position="903"/>
    </location>
</feature>
<dbReference type="InterPro" id="IPR034789">
    <property type="entry name" value="AAD_C"/>
</dbReference>
<dbReference type="SUPFAM" id="SSF56796">
    <property type="entry name" value="Dehydroquinate synthase-like"/>
    <property type="match status" value="1"/>
</dbReference>
<dbReference type="Pfam" id="PF25137">
    <property type="entry name" value="ADH_Fe_C"/>
    <property type="match status" value="1"/>
</dbReference>
<dbReference type="PANTHER" id="PTHR11496:SF83">
    <property type="entry name" value="HYDROXYACID-OXOACID TRANSHYDROGENASE, MITOCHONDRIAL"/>
    <property type="match status" value="1"/>
</dbReference>
<reference evidence="17 18" key="1">
    <citation type="submission" date="2016-12" db="EMBL/GenBank/DDBJ databases">
        <authorList>
            <person name="Song W.-J."/>
            <person name="Kurnit D.M."/>
        </authorList>
    </citation>
    <scope>NUCLEOTIDE SEQUENCE [LARGE SCALE GENOMIC DNA]</scope>
    <source>
        <strain evidence="17 18">ATCC 43942</strain>
    </source>
</reference>
<dbReference type="Gene3D" id="3.40.50.1970">
    <property type="match status" value="1"/>
</dbReference>
<proteinExistence type="inferred from homology"/>
<keyword evidence="6" id="KW-0511">Multifunctional enzyme</keyword>
<evidence type="ECO:0000256" key="3">
    <source>
        <dbReference type="ARBA" id="ARBA00023002"/>
    </source>
</evidence>
<comment type="catalytic activity">
    <reaction evidence="9">
        <text>a primary alcohol + NAD(+) = an aldehyde + NADH + H(+)</text>
        <dbReference type="Rhea" id="RHEA:10736"/>
        <dbReference type="ChEBI" id="CHEBI:15378"/>
        <dbReference type="ChEBI" id="CHEBI:15734"/>
        <dbReference type="ChEBI" id="CHEBI:17478"/>
        <dbReference type="ChEBI" id="CHEBI:57540"/>
        <dbReference type="ChEBI" id="CHEBI:57945"/>
        <dbReference type="EC" id="1.1.1.1"/>
    </reaction>
</comment>
<evidence type="ECO:0000256" key="8">
    <source>
        <dbReference type="ARBA" id="ARBA00035645"/>
    </source>
</evidence>
<evidence type="ECO:0000259" key="16">
    <source>
        <dbReference type="Pfam" id="PF25137"/>
    </source>
</evidence>